<name>A0A0V8JHM1_9BACI</name>
<dbReference type="GO" id="GO:0006355">
    <property type="term" value="P:regulation of DNA-templated transcription"/>
    <property type="evidence" value="ECO:0007669"/>
    <property type="project" value="InterPro"/>
</dbReference>
<dbReference type="GO" id="GO:0000156">
    <property type="term" value="F:phosphorelay response regulator activity"/>
    <property type="evidence" value="ECO:0007669"/>
    <property type="project" value="TreeGrafter"/>
</dbReference>
<dbReference type="PROSITE" id="PS50110">
    <property type="entry name" value="RESPONSE_REGULATORY"/>
    <property type="match status" value="1"/>
</dbReference>
<comment type="caution">
    <text evidence="11">The sequence shown here is derived from an EMBL/GenBank/DDBJ whole genome shotgun (WGS) entry which is preliminary data.</text>
</comment>
<evidence type="ECO:0000256" key="6">
    <source>
        <dbReference type="ARBA" id="ARBA00023163"/>
    </source>
</evidence>
<evidence type="ECO:0000256" key="1">
    <source>
        <dbReference type="ARBA" id="ARBA00004496"/>
    </source>
</evidence>
<evidence type="ECO:0000313" key="11">
    <source>
        <dbReference type="EMBL" id="KSU86548.1"/>
    </source>
</evidence>
<evidence type="ECO:0000256" key="8">
    <source>
        <dbReference type="PROSITE-ProRule" id="PRU01091"/>
    </source>
</evidence>
<organism evidence="11 12">
    <name type="scientific">Priestia veravalensis</name>
    <dbReference type="NCBI Taxonomy" id="1414648"/>
    <lineage>
        <taxon>Bacteria</taxon>
        <taxon>Bacillati</taxon>
        <taxon>Bacillota</taxon>
        <taxon>Bacilli</taxon>
        <taxon>Bacillales</taxon>
        <taxon>Bacillaceae</taxon>
        <taxon>Priestia</taxon>
    </lineage>
</organism>
<dbReference type="CDD" id="cd17574">
    <property type="entry name" value="REC_OmpR"/>
    <property type="match status" value="1"/>
</dbReference>
<evidence type="ECO:0000256" key="3">
    <source>
        <dbReference type="ARBA" id="ARBA00023012"/>
    </source>
</evidence>
<dbReference type="SUPFAM" id="SSF46894">
    <property type="entry name" value="C-terminal effector domain of the bipartite response regulators"/>
    <property type="match status" value="1"/>
</dbReference>
<keyword evidence="5 8" id="KW-0238">DNA-binding</keyword>
<accession>A0A0V8JHM1</accession>
<reference evidence="11 12" key="1">
    <citation type="submission" date="2015-11" db="EMBL/GenBank/DDBJ databases">
        <title>Bacillus caseinolyticus sp nov.</title>
        <authorList>
            <person name="Dastager S.G."/>
            <person name="Mawlankar R."/>
        </authorList>
    </citation>
    <scope>NUCLEOTIDE SEQUENCE [LARGE SCALE GENOMIC DNA]</scope>
    <source>
        <strain evidence="11 12">SGD-V-76</strain>
    </source>
</reference>
<dbReference type="InterPro" id="IPR039420">
    <property type="entry name" value="WalR-like"/>
</dbReference>
<dbReference type="Gene3D" id="6.10.250.690">
    <property type="match status" value="1"/>
</dbReference>
<dbReference type="GO" id="GO:0000976">
    <property type="term" value="F:transcription cis-regulatory region binding"/>
    <property type="evidence" value="ECO:0007669"/>
    <property type="project" value="TreeGrafter"/>
</dbReference>
<dbReference type="SMART" id="SM00862">
    <property type="entry name" value="Trans_reg_C"/>
    <property type="match status" value="1"/>
</dbReference>
<protein>
    <submittedName>
        <fullName evidence="11">XRE family transcriptional regulator</fullName>
    </submittedName>
</protein>
<evidence type="ECO:0000256" key="4">
    <source>
        <dbReference type="ARBA" id="ARBA00023015"/>
    </source>
</evidence>
<dbReference type="RefSeq" id="WP_061784831.1">
    <property type="nucleotide sequence ID" value="NZ_KQ758693.1"/>
</dbReference>
<evidence type="ECO:0000259" key="9">
    <source>
        <dbReference type="PROSITE" id="PS50110"/>
    </source>
</evidence>
<dbReference type="Gene3D" id="1.10.10.10">
    <property type="entry name" value="Winged helix-like DNA-binding domain superfamily/Winged helix DNA-binding domain"/>
    <property type="match status" value="1"/>
</dbReference>
<dbReference type="AlphaFoldDB" id="A0A0V8JHM1"/>
<evidence type="ECO:0000256" key="5">
    <source>
        <dbReference type="ARBA" id="ARBA00023125"/>
    </source>
</evidence>
<dbReference type="SUPFAM" id="SSF52172">
    <property type="entry name" value="CheY-like"/>
    <property type="match status" value="1"/>
</dbReference>
<keyword evidence="4" id="KW-0805">Transcription regulation</keyword>
<comment type="subcellular location">
    <subcellularLocation>
        <location evidence="1">Cytoplasm</location>
    </subcellularLocation>
</comment>
<dbReference type="GO" id="GO:0005829">
    <property type="term" value="C:cytosol"/>
    <property type="evidence" value="ECO:0007669"/>
    <property type="project" value="TreeGrafter"/>
</dbReference>
<dbReference type="Proteomes" id="UP000053681">
    <property type="component" value="Unassembled WGS sequence"/>
</dbReference>
<feature type="DNA-binding region" description="OmpR/PhoB-type" evidence="8">
    <location>
        <begin position="124"/>
        <end position="224"/>
    </location>
</feature>
<feature type="domain" description="OmpR/PhoB-type" evidence="10">
    <location>
        <begin position="124"/>
        <end position="224"/>
    </location>
</feature>
<feature type="domain" description="Response regulatory" evidence="9">
    <location>
        <begin position="3"/>
        <end position="117"/>
    </location>
</feature>
<dbReference type="Gene3D" id="3.40.50.2300">
    <property type="match status" value="1"/>
</dbReference>
<dbReference type="InterPro" id="IPR016032">
    <property type="entry name" value="Sig_transdc_resp-reg_C-effctor"/>
</dbReference>
<dbReference type="SMART" id="SM00448">
    <property type="entry name" value="REC"/>
    <property type="match status" value="1"/>
</dbReference>
<keyword evidence="2 7" id="KW-0597">Phosphoprotein</keyword>
<keyword evidence="6" id="KW-0804">Transcription</keyword>
<proteinExistence type="predicted"/>
<evidence type="ECO:0000313" key="12">
    <source>
        <dbReference type="Proteomes" id="UP000053681"/>
    </source>
</evidence>
<dbReference type="InterPro" id="IPR001789">
    <property type="entry name" value="Sig_transdc_resp-reg_receiver"/>
</dbReference>
<dbReference type="PANTHER" id="PTHR48111">
    <property type="entry name" value="REGULATOR OF RPOS"/>
    <property type="match status" value="1"/>
</dbReference>
<dbReference type="PROSITE" id="PS51755">
    <property type="entry name" value="OMPR_PHOB"/>
    <property type="match status" value="1"/>
</dbReference>
<sequence length="225" mass="26079">MPTILLVDDEVRMLDLLELYLAPHGFSCMKCEDSTEVEKYLEKNPMIQLVLLDLMMPKKDGWTVCQEIRAKFKVPIIMLTARDQTEDVVKGLNSGADDYITKPFSEEELLARIQAVLRRTGVEKKGISYKELYVNEESREVIYVGESISMTKTEFELLCLFLKHPNRVFPREDLVMLIWGYDTEIEGRTVDSHLRNVREKLRSAGFPIEQHLQTVWGVGYKWDAS</sequence>
<evidence type="ECO:0000256" key="7">
    <source>
        <dbReference type="PROSITE-ProRule" id="PRU00169"/>
    </source>
</evidence>
<evidence type="ECO:0000259" key="10">
    <source>
        <dbReference type="PROSITE" id="PS51755"/>
    </source>
</evidence>
<dbReference type="Pfam" id="PF00072">
    <property type="entry name" value="Response_reg"/>
    <property type="match status" value="1"/>
</dbReference>
<dbReference type="InterPro" id="IPR011006">
    <property type="entry name" value="CheY-like_superfamily"/>
</dbReference>
<feature type="modified residue" description="4-aspartylphosphate" evidence="7">
    <location>
        <position position="53"/>
    </location>
</feature>
<evidence type="ECO:0000256" key="2">
    <source>
        <dbReference type="ARBA" id="ARBA00022553"/>
    </source>
</evidence>
<dbReference type="GO" id="GO:0032993">
    <property type="term" value="C:protein-DNA complex"/>
    <property type="evidence" value="ECO:0007669"/>
    <property type="project" value="TreeGrafter"/>
</dbReference>
<dbReference type="InterPro" id="IPR036388">
    <property type="entry name" value="WH-like_DNA-bd_sf"/>
</dbReference>
<keyword evidence="12" id="KW-1185">Reference proteome</keyword>
<keyword evidence="3" id="KW-0902">Two-component regulatory system</keyword>
<dbReference type="CDD" id="cd00383">
    <property type="entry name" value="trans_reg_C"/>
    <property type="match status" value="1"/>
</dbReference>
<dbReference type="Pfam" id="PF00486">
    <property type="entry name" value="Trans_reg_C"/>
    <property type="match status" value="1"/>
</dbReference>
<dbReference type="PANTHER" id="PTHR48111:SF73">
    <property type="entry name" value="ALKALINE PHOSPHATASE SYNTHESIS TRANSCRIPTIONAL REGULATORY PROTEIN PHOP"/>
    <property type="match status" value="1"/>
</dbReference>
<gene>
    <name evidence="11" type="ORF">AS180_18055</name>
</gene>
<dbReference type="InterPro" id="IPR001867">
    <property type="entry name" value="OmpR/PhoB-type_DNA-bd"/>
</dbReference>
<dbReference type="EMBL" id="LNQP01000078">
    <property type="protein sequence ID" value="KSU86548.1"/>
    <property type="molecule type" value="Genomic_DNA"/>
</dbReference>